<dbReference type="Proteomes" id="UP000663877">
    <property type="component" value="Unassembled WGS sequence"/>
</dbReference>
<gene>
    <name evidence="2" type="ORF">BJG266_LOCUS20770</name>
    <name evidence="3" type="ORF">QVE165_LOCUS30360</name>
</gene>
<sequence>MATINNNSTSLEPIAVIGIACEFAGDIHYANDLWHVLKESHDVGSTKPIDRFDLESFTAHMLNTDNNGQFRQKLHRAGYFYVKSTMEYV</sequence>
<dbReference type="EMBL" id="CAJNOI010000119">
    <property type="protein sequence ID" value="CAF1090285.1"/>
    <property type="molecule type" value="Genomic_DNA"/>
</dbReference>
<dbReference type="GO" id="GO:0016746">
    <property type="term" value="F:acyltransferase activity"/>
    <property type="evidence" value="ECO:0007669"/>
    <property type="project" value="InterPro"/>
</dbReference>
<evidence type="ECO:0000313" key="2">
    <source>
        <dbReference type="EMBL" id="CAF1090285.1"/>
    </source>
</evidence>
<name>A0A815CKQ3_9BILA</name>
<reference evidence="3" key="1">
    <citation type="submission" date="2021-02" db="EMBL/GenBank/DDBJ databases">
        <authorList>
            <person name="Nowell W R."/>
        </authorList>
    </citation>
    <scope>NUCLEOTIDE SEQUENCE</scope>
</reference>
<proteinExistence type="predicted"/>
<dbReference type="Pfam" id="PF00109">
    <property type="entry name" value="ketoacyl-synt"/>
    <property type="match status" value="1"/>
</dbReference>
<evidence type="ECO:0000313" key="4">
    <source>
        <dbReference type="Proteomes" id="UP000663832"/>
    </source>
</evidence>
<dbReference type="AlphaFoldDB" id="A0A815CKQ3"/>
<dbReference type="InterPro" id="IPR014030">
    <property type="entry name" value="Ketoacyl_synth_N"/>
</dbReference>
<dbReference type="Gene3D" id="3.40.47.10">
    <property type="match status" value="1"/>
</dbReference>
<comment type="caution">
    <text evidence="3">The sequence shown here is derived from an EMBL/GenBank/DDBJ whole genome shotgun (WGS) entry which is preliminary data.</text>
</comment>
<dbReference type="EMBL" id="CAJNOM010000251">
    <property type="protein sequence ID" value="CAF1284980.1"/>
    <property type="molecule type" value="Genomic_DNA"/>
</dbReference>
<accession>A0A815CKQ3</accession>
<keyword evidence="4" id="KW-1185">Reference proteome</keyword>
<dbReference type="OrthoDB" id="329835at2759"/>
<dbReference type="Proteomes" id="UP000663832">
    <property type="component" value="Unassembled WGS sequence"/>
</dbReference>
<dbReference type="InterPro" id="IPR016039">
    <property type="entry name" value="Thiolase-like"/>
</dbReference>
<feature type="domain" description="Beta-ketoacyl synthase-like N-terminal" evidence="1">
    <location>
        <begin position="12"/>
        <end position="58"/>
    </location>
</feature>
<evidence type="ECO:0000259" key="1">
    <source>
        <dbReference type="Pfam" id="PF00109"/>
    </source>
</evidence>
<evidence type="ECO:0000313" key="3">
    <source>
        <dbReference type="EMBL" id="CAF1284980.1"/>
    </source>
</evidence>
<organism evidence="3 4">
    <name type="scientific">Adineta steineri</name>
    <dbReference type="NCBI Taxonomy" id="433720"/>
    <lineage>
        <taxon>Eukaryota</taxon>
        <taxon>Metazoa</taxon>
        <taxon>Spiralia</taxon>
        <taxon>Gnathifera</taxon>
        <taxon>Rotifera</taxon>
        <taxon>Eurotatoria</taxon>
        <taxon>Bdelloidea</taxon>
        <taxon>Adinetida</taxon>
        <taxon>Adinetidae</taxon>
        <taxon>Adineta</taxon>
    </lineage>
</organism>
<protein>
    <recommendedName>
        <fullName evidence="1">Beta-ketoacyl synthase-like N-terminal domain-containing protein</fullName>
    </recommendedName>
</protein>